<evidence type="ECO:0000256" key="1">
    <source>
        <dbReference type="ARBA" id="ARBA00004141"/>
    </source>
</evidence>
<reference evidence="6 7" key="1">
    <citation type="submission" date="2014-04" db="EMBL/GenBank/DDBJ databases">
        <authorList>
            <consortium name="DOE Joint Genome Institute"/>
            <person name="Kuo A."/>
            <person name="Martino E."/>
            <person name="Perotto S."/>
            <person name="Kohler A."/>
            <person name="Nagy L.G."/>
            <person name="Floudas D."/>
            <person name="Copeland A."/>
            <person name="Barry K.W."/>
            <person name="Cichocki N."/>
            <person name="Veneault-Fourrey C."/>
            <person name="LaButti K."/>
            <person name="Lindquist E.A."/>
            <person name="Lipzen A."/>
            <person name="Lundell T."/>
            <person name="Morin E."/>
            <person name="Murat C."/>
            <person name="Sun H."/>
            <person name="Tunlid A."/>
            <person name="Henrissat B."/>
            <person name="Grigoriev I.V."/>
            <person name="Hibbett D.S."/>
            <person name="Martin F."/>
            <person name="Nordberg H.P."/>
            <person name="Cantor M.N."/>
            <person name="Hua S.X."/>
        </authorList>
    </citation>
    <scope>NUCLEOTIDE SEQUENCE [LARGE SCALE GENOMIC DNA]</scope>
    <source>
        <strain evidence="6 7">Zn</strain>
    </source>
</reference>
<dbReference type="InParanoid" id="A0A0C3GDY4"/>
<dbReference type="PANTHER" id="PTHR31465">
    <property type="entry name" value="PROTEIN RTA1-RELATED"/>
    <property type="match status" value="1"/>
</dbReference>
<feature type="transmembrane region" description="Helical" evidence="5">
    <location>
        <begin position="263"/>
        <end position="285"/>
    </location>
</feature>
<dbReference type="AlphaFoldDB" id="A0A0C3GDY4"/>
<accession>A0A0C3GDY4</accession>
<evidence type="ECO:0000256" key="3">
    <source>
        <dbReference type="ARBA" id="ARBA00022989"/>
    </source>
</evidence>
<reference evidence="7" key="2">
    <citation type="submission" date="2015-01" db="EMBL/GenBank/DDBJ databases">
        <title>Evolutionary Origins and Diversification of the Mycorrhizal Mutualists.</title>
        <authorList>
            <consortium name="DOE Joint Genome Institute"/>
            <consortium name="Mycorrhizal Genomics Consortium"/>
            <person name="Kohler A."/>
            <person name="Kuo A."/>
            <person name="Nagy L.G."/>
            <person name="Floudas D."/>
            <person name="Copeland A."/>
            <person name="Barry K.W."/>
            <person name="Cichocki N."/>
            <person name="Veneault-Fourrey C."/>
            <person name="LaButti K."/>
            <person name="Lindquist E.A."/>
            <person name="Lipzen A."/>
            <person name="Lundell T."/>
            <person name="Morin E."/>
            <person name="Murat C."/>
            <person name="Riley R."/>
            <person name="Ohm R."/>
            <person name="Sun H."/>
            <person name="Tunlid A."/>
            <person name="Henrissat B."/>
            <person name="Grigoriev I.V."/>
            <person name="Hibbett D.S."/>
            <person name="Martin F."/>
        </authorList>
    </citation>
    <scope>NUCLEOTIDE SEQUENCE [LARGE SCALE GENOMIC DNA]</scope>
    <source>
        <strain evidence="7">Zn</strain>
    </source>
</reference>
<feature type="transmembrane region" description="Helical" evidence="5">
    <location>
        <begin position="39"/>
        <end position="59"/>
    </location>
</feature>
<sequence length="335" mass="36953">MSNLTSIYGGNETLILNPELCTLQTCDLSLGQLTYLPSVWGNAVFVGVFGLFLPVQIFLGVKYKTWGFMVGLLLGITLEVAGYVARILLHYSIFDKDDFILYLIFLTIAPAFISAGIYICLSRIIMLYAPNLSRFRPRTYTVAFCSSDLVSLILQGAGGAIASTANTQDDVDTGTDIMIAGLVFQVVSLGVFVILCADFAWRLRHNRNMWNTKNAYIYESWLFRSFLFSLGLATIAIITRSIFRAIELSNGFSGSLANNEVLYMILEPPMISLAVIALSLCHPGVCFQGSWSSAKAAYKDARERLHSQDCNNKDIVDTLNASESGLELETMSENV</sequence>
<keyword evidence="4 5" id="KW-0472">Membrane</keyword>
<feature type="transmembrane region" description="Helical" evidence="5">
    <location>
        <begin position="142"/>
        <end position="165"/>
    </location>
</feature>
<name>A0A0C3GDY4_OIDMZ</name>
<feature type="transmembrane region" description="Helical" evidence="5">
    <location>
        <begin position="177"/>
        <end position="201"/>
    </location>
</feature>
<evidence type="ECO:0000313" key="6">
    <source>
        <dbReference type="EMBL" id="KIM94365.1"/>
    </source>
</evidence>
<evidence type="ECO:0000256" key="5">
    <source>
        <dbReference type="SAM" id="Phobius"/>
    </source>
</evidence>
<dbReference type="FunCoup" id="A0A0C3GDY4">
    <property type="interactions" value="57"/>
</dbReference>
<evidence type="ECO:0000256" key="2">
    <source>
        <dbReference type="ARBA" id="ARBA00022692"/>
    </source>
</evidence>
<dbReference type="Pfam" id="PF04479">
    <property type="entry name" value="RTA1"/>
    <property type="match status" value="1"/>
</dbReference>
<dbReference type="GO" id="GO:0000324">
    <property type="term" value="C:fungal-type vacuole"/>
    <property type="evidence" value="ECO:0007669"/>
    <property type="project" value="TreeGrafter"/>
</dbReference>
<feature type="transmembrane region" description="Helical" evidence="5">
    <location>
        <begin position="66"/>
        <end position="93"/>
    </location>
</feature>
<evidence type="ECO:0008006" key="8">
    <source>
        <dbReference type="Google" id="ProtNLM"/>
    </source>
</evidence>
<dbReference type="HOGENOM" id="CLU_033465_6_1_1"/>
<keyword evidence="3 5" id="KW-1133">Transmembrane helix</keyword>
<protein>
    <recommendedName>
        <fullName evidence="8">RTA1 like protein</fullName>
    </recommendedName>
</protein>
<dbReference type="EMBL" id="KN832890">
    <property type="protein sequence ID" value="KIM94365.1"/>
    <property type="molecule type" value="Genomic_DNA"/>
</dbReference>
<feature type="transmembrane region" description="Helical" evidence="5">
    <location>
        <begin position="99"/>
        <end position="121"/>
    </location>
</feature>
<gene>
    <name evidence="6" type="ORF">OIDMADRAFT_136158</name>
</gene>
<dbReference type="PANTHER" id="PTHR31465:SF9">
    <property type="entry name" value="SPHINGOID LONG-CHAIN BASE TRANSPORTER RSB1"/>
    <property type="match status" value="1"/>
</dbReference>
<organism evidence="6 7">
    <name type="scientific">Oidiodendron maius (strain Zn)</name>
    <dbReference type="NCBI Taxonomy" id="913774"/>
    <lineage>
        <taxon>Eukaryota</taxon>
        <taxon>Fungi</taxon>
        <taxon>Dikarya</taxon>
        <taxon>Ascomycota</taxon>
        <taxon>Pezizomycotina</taxon>
        <taxon>Leotiomycetes</taxon>
        <taxon>Leotiomycetes incertae sedis</taxon>
        <taxon>Myxotrichaceae</taxon>
        <taxon>Oidiodendron</taxon>
    </lineage>
</organism>
<feature type="transmembrane region" description="Helical" evidence="5">
    <location>
        <begin position="221"/>
        <end position="243"/>
    </location>
</feature>
<evidence type="ECO:0000313" key="7">
    <source>
        <dbReference type="Proteomes" id="UP000054321"/>
    </source>
</evidence>
<comment type="subcellular location">
    <subcellularLocation>
        <location evidence="1">Membrane</location>
        <topology evidence="1">Multi-pass membrane protein</topology>
    </subcellularLocation>
</comment>
<dbReference type="InterPro" id="IPR007568">
    <property type="entry name" value="RTA1"/>
</dbReference>
<dbReference type="Proteomes" id="UP000054321">
    <property type="component" value="Unassembled WGS sequence"/>
</dbReference>
<keyword evidence="7" id="KW-1185">Reference proteome</keyword>
<keyword evidence="2 5" id="KW-0812">Transmembrane</keyword>
<dbReference type="STRING" id="913774.A0A0C3GDY4"/>
<evidence type="ECO:0000256" key="4">
    <source>
        <dbReference type="ARBA" id="ARBA00023136"/>
    </source>
</evidence>
<dbReference type="GO" id="GO:0005886">
    <property type="term" value="C:plasma membrane"/>
    <property type="evidence" value="ECO:0007669"/>
    <property type="project" value="TreeGrafter"/>
</dbReference>
<dbReference type="OrthoDB" id="4521223at2759"/>
<proteinExistence type="predicted"/>